<feature type="region of interest" description="Disordered" evidence="2">
    <location>
        <begin position="18"/>
        <end position="77"/>
    </location>
</feature>
<feature type="signal peptide" evidence="3">
    <location>
        <begin position="1"/>
        <end position="18"/>
    </location>
</feature>
<dbReference type="InterPro" id="IPR014784">
    <property type="entry name" value="Cu2_ascorb_mOase-like_C"/>
</dbReference>
<dbReference type="GO" id="GO:0004500">
    <property type="term" value="F:dopamine beta-monooxygenase activity"/>
    <property type="evidence" value="ECO:0007669"/>
    <property type="project" value="InterPro"/>
</dbReference>
<evidence type="ECO:0000256" key="2">
    <source>
        <dbReference type="SAM" id="MobiDB-lite"/>
    </source>
</evidence>
<keyword evidence="6" id="KW-1185">Reference proteome</keyword>
<keyword evidence="3" id="KW-0732">Signal</keyword>
<reference evidence="5 6" key="1">
    <citation type="submission" date="2019-08" db="EMBL/GenBank/DDBJ databases">
        <authorList>
            <person name="Liang Q."/>
        </authorList>
    </citation>
    <scope>NUCLEOTIDE SEQUENCE [LARGE SCALE GENOMIC DNA]</scope>
    <source>
        <strain evidence="5 6">V1718</strain>
    </source>
</reference>
<dbReference type="EMBL" id="CP042467">
    <property type="protein sequence ID" value="QED27612.1"/>
    <property type="molecule type" value="Genomic_DNA"/>
</dbReference>
<dbReference type="InterPro" id="IPR008977">
    <property type="entry name" value="PHM/PNGase_F_dom_sf"/>
</dbReference>
<dbReference type="PROSITE" id="PS51257">
    <property type="entry name" value="PROKAR_LIPOPROTEIN"/>
    <property type="match status" value="1"/>
</dbReference>
<dbReference type="Proteomes" id="UP000321595">
    <property type="component" value="Chromosome"/>
</dbReference>
<dbReference type="Pfam" id="PF03712">
    <property type="entry name" value="Cu2_monoox_C"/>
    <property type="match status" value="1"/>
</dbReference>
<feature type="chain" id="PRO_5022735642" description="Copper type II ascorbate-dependent monooxygenase C-terminal domain-containing protein" evidence="3">
    <location>
        <begin position="19"/>
        <end position="468"/>
    </location>
</feature>
<evidence type="ECO:0000313" key="6">
    <source>
        <dbReference type="Proteomes" id="UP000321595"/>
    </source>
</evidence>
<evidence type="ECO:0000256" key="1">
    <source>
        <dbReference type="ARBA" id="ARBA00023157"/>
    </source>
</evidence>
<dbReference type="KEGG" id="bbae:FRD01_10245"/>
<proteinExistence type="predicted"/>
<gene>
    <name evidence="5" type="ORF">FRD01_10245</name>
</gene>
<evidence type="ECO:0000313" key="5">
    <source>
        <dbReference type="EMBL" id="QED27612.1"/>
    </source>
</evidence>
<organism evidence="5 6">
    <name type="scientific">Microvenator marinus</name>
    <dbReference type="NCBI Taxonomy" id="2600177"/>
    <lineage>
        <taxon>Bacteria</taxon>
        <taxon>Deltaproteobacteria</taxon>
        <taxon>Bradymonadales</taxon>
        <taxon>Microvenatoraceae</taxon>
        <taxon>Microvenator</taxon>
    </lineage>
</organism>
<dbReference type="GO" id="GO:0005507">
    <property type="term" value="F:copper ion binding"/>
    <property type="evidence" value="ECO:0007669"/>
    <property type="project" value="InterPro"/>
</dbReference>
<evidence type="ECO:0000259" key="4">
    <source>
        <dbReference type="Pfam" id="PF03712"/>
    </source>
</evidence>
<dbReference type="SUPFAM" id="SSF49742">
    <property type="entry name" value="PHM/PNGase F"/>
    <property type="match status" value="2"/>
</dbReference>
<protein>
    <recommendedName>
        <fullName evidence="4">Copper type II ascorbate-dependent monooxygenase C-terminal domain-containing protein</fullName>
    </recommendedName>
</protein>
<feature type="domain" description="Copper type II ascorbate-dependent monooxygenase C-terminal" evidence="4">
    <location>
        <begin position="363"/>
        <end position="461"/>
    </location>
</feature>
<accession>A0A5B8XNZ4</accession>
<keyword evidence="1" id="KW-1015">Disulfide bond</keyword>
<dbReference type="OrthoDB" id="258766at2"/>
<feature type="compositionally biased region" description="Low complexity" evidence="2">
    <location>
        <begin position="42"/>
        <end position="74"/>
    </location>
</feature>
<dbReference type="Gene3D" id="2.60.120.310">
    <property type="entry name" value="Copper type II, ascorbate-dependent monooxygenase, N-terminal domain"/>
    <property type="match status" value="1"/>
</dbReference>
<dbReference type="PANTHER" id="PTHR10157:SF23">
    <property type="entry name" value="MOXD1 HOMOLOG 1"/>
    <property type="match status" value="1"/>
</dbReference>
<dbReference type="RefSeq" id="WP_146959304.1">
    <property type="nucleotide sequence ID" value="NZ_CP042467.1"/>
</dbReference>
<name>A0A5B8XNZ4_9DELT</name>
<dbReference type="InterPro" id="IPR000945">
    <property type="entry name" value="DBH-like"/>
</dbReference>
<dbReference type="InterPro" id="IPR036939">
    <property type="entry name" value="Cu2_ascorb_mOase_N_sf"/>
</dbReference>
<dbReference type="AlphaFoldDB" id="A0A5B8XNZ4"/>
<dbReference type="InterPro" id="IPR024548">
    <property type="entry name" value="Cu2_monoox_C"/>
</dbReference>
<dbReference type="Gene3D" id="2.60.120.230">
    <property type="match status" value="1"/>
</dbReference>
<sequence>MKITLWVAAAALVLAACGDDSKSDPGETGADPNNTENKENNAESNNASSNNTQSNNDSINTSSNNQSNNPANNNTGEVTYHGAVRSILERNCNQCHYDGGIGPFALDSFDAARPMANVIVAAVKSGEMPPWPPSQECGDFRDPKIVTPEELTKLEAWADAGMPEGDASEYVPPAVDSAVELGEPDYVVDIGTDYLPSPPGQSIDDYHCFAIETNFSEDRFLTAYETKPGNIASVHHMLFWAVGTDQAGRIQQLENEDPTTPGWQCFGGNRVDDVQGMLGAWAPGTAAVQYGNDRGIRIPANSTIVVQIHYNTLNSDQSDRTQIDLHLTEDEPAEKLSMFPFPVTDLYVPAGEANGYASGSVQLPIGTRLYGVLPHMHQLGTRIKASGSRGGQDTCYVDIPKWDFGWQNVYLYNEPMEVIAGTTINLECWYDNSPGNQPTGQMPRDITWGEGTFDEMCLNYFIIRELPF</sequence>
<dbReference type="PANTHER" id="PTHR10157">
    <property type="entry name" value="DOPAMINE BETA HYDROXYLASE RELATED"/>
    <property type="match status" value="1"/>
</dbReference>
<evidence type="ECO:0000256" key="3">
    <source>
        <dbReference type="SAM" id="SignalP"/>
    </source>
</evidence>